<dbReference type="Proteomes" id="UP000014500">
    <property type="component" value="Unassembled WGS sequence"/>
</dbReference>
<dbReference type="AlphaFoldDB" id="T1JNS3"/>
<keyword evidence="3" id="KW-1185">Reference proteome</keyword>
<evidence type="ECO:0000313" key="3">
    <source>
        <dbReference type="Proteomes" id="UP000014500"/>
    </source>
</evidence>
<protein>
    <submittedName>
        <fullName evidence="2">Uncharacterized protein</fullName>
    </submittedName>
</protein>
<reference evidence="3" key="1">
    <citation type="submission" date="2011-05" db="EMBL/GenBank/DDBJ databases">
        <authorList>
            <person name="Richards S.R."/>
            <person name="Qu J."/>
            <person name="Jiang H."/>
            <person name="Jhangiani S.N."/>
            <person name="Agravi P."/>
            <person name="Goodspeed R."/>
            <person name="Gross S."/>
            <person name="Mandapat C."/>
            <person name="Jackson L."/>
            <person name="Mathew T."/>
            <person name="Pu L."/>
            <person name="Thornton R."/>
            <person name="Saada N."/>
            <person name="Wilczek-Boney K.B."/>
            <person name="Lee S."/>
            <person name="Kovar C."/>
            <person name="Wu Y."/>
            <person name="Scherer S.E."/>
            <person name="Worley K.C."/>
            <person name="Muzny D.M."/>
            <person name="Gibbs R."/>
        </authorList>
    </citation>
    <scope>NUCLEOTIDE SEQUENCE</scope>
    <source>
        <strain evidence="3">Brora</strain>
    </source>
</reference>
<dbReference type="EMBL" id="AFFK01020684">
    <property type="status" value="NOT_ANNOTATED_CDS"/>
    <property type="molecule type" value="Genomic_DNA"/>
</dbReference>
<feature type="region of interest" description="Disordered" evidence="1">
    <location>
        <begin position="288"/>
        <end position="438"/>
    </location>
</feature>
<feature type="region of interest" description="Disordered" evidence="1">
    <location>
        <begin position="17"/>
        <end position="48"/>
    </location>
</feature>
<evidence type="ECO:0000256" key="1">
    <source>
        <dbReference type="SAM" id="MobiDB-lite"/>
    </source>
</evidence>
<name>T1JNS3_STRMM</name>
<dbReference type="EnsemblMetazoa" id="SMAR015502-RA">
    <property type="protein sequence ID" value="SMAR015502-PA"/>
    <property type="gene ID" value="SMAR015502"/>
</dbReference>
<feature type="compositionally biased region" description="Basic residues" evidence="1">
    <location>
        <begin position="313"/>
        <end position="322"/>
    </location>
</feature>
<proteinExistence type="predicted"/>
<reference evidence="2" key="2">
    <citation type="submission" date="2015-02" db="UniProtKB">
        <authorList>
            <consortium name="EnsemblMetazoa"/>
        </authorList>
    </citation>
    <scope>IDENTIFICATION</scope>
</reference>
<dbReference type="HOGENOM" id="CLU_545521_0_0_1"/>
<feature type="compositionally biased region" description="Basic residues" evidence="1">
    <location>
        <begin position="396"/>
        <end position="405"/>
    </location>
</feature>
<accession>T1JNS3</accession>
<evidence type="ECO:0000313" key="2">
    <source>
        <dbReference type="EnsemblMetazoa" id="SMAR015502-PA"/>
    </source>
</evidence>
<organism evidence="2 3">
    <name type="scientific">Strigamia maritima</name>
    <name type="common">European centipede</name>
    <name type="synonym">Geophilus maritimus</name>
    <dbReference type="NCBI Taxonomy" id="126957"/>
    <lineage>
        <taxon>Eukaryota</taxon>
        <taxon>Metazoa</taxon>
        <taxon>Ecdysozoa</taxon>
        <taxon>Arthropoda</taxon>
        <taxon>Myriapoda</taxon>
        <taxon>Chilopoda</taxon>
        <taxon>Pleurostigmophora</taxon>
        <taxon>Geophilomorpha</taxon>
        <taxon>Linotaeniidae</taxon>
        <taxon>Strigamia</taxon>
    </lineage>
</organism>
<sequence>MCATIQKPKYNEYINKVHNPDIDYSENNSDTSIEEAPNDENERIPGDNDAFMNENEEENTIPSSEAVAQQQNDVQPIRIDELDEYERLSGCEVTLFTSNVDENVNPLELVEVCETEPKPRVNNLTQTLNPALDVSFALSEDYNANSNIQSAVNDCLERLGSPRSENAELKRNEGMEENQMNTNEEEEVVNDEDDWLERYDAACPIPRSGTVRKRSAESEVREIEANYDELLNSGLGLSRLWFTPSDCVVNGGQETENEVVGKVKRKKEKKQRNEEVIIAQINCDDSLEKQRKKKKKKRRCEDEIETENPVDVKKHKKHKKSRRGIEDEEVTCEKNETTNGMEENEKVKCKKRKNEDINGGDESTRKRKKRRSEIDENELNESSVTIVEEDTEQSVKVKRRKKTKKRQEETQINGDDDSINRDTKRRSREYDETLSSQDFRKSKKLTLNDSELKQEDTTEDDDGFLKSICSWQNKYGVDQIKQEVNDEQDDEIIDTQMELF</sequence>